<comment type="caution">
    <text evidence="2">The sequence shown here is derived from an EMBL/GenBank/DDBJ whole genome shotgun (WGS) entry which is preliminary data.</text>
</comment>
<protein>
    <submittedName>
        <fullName evidence="2">Uncharacterized protein</fullName>
    </submittedName>
</protein>
<dbReference type="AlphaFoldDB" id="X1QWT9"/>
<evidence type="ECO:0000313" key="2">
    <source>
        <dbReference type="EMBL" id="GAI59281.1"/>
    </source>
</evidence>
<sequence>HTLKHKRKRPGPRGLPRPLHEHSSSTTIEQARRDIINELVRRGETFETASKVADQVIEKSRKKKGPDMAQK</sequence>
<feature type="compositionally biased region" description="Basic residues" evidence="1">
    <location>
        <begin position="1"/>
        <end position="11"/>
    </location>
</feature>
<name>X1QWT9_9ZZZZ</name>
<dbReference type="EMBL" id="BARW01003989">
    <property type="protein sequence ID" value="GAI59281.1"/>
    <property type="molecule type" value="Genomic_DNA"/>
</dbReference>
<feature type="region of interest" description="Disordered" evidence="1">
    <location>
        <begin position="1"/>
        <end position="30"/>
    </location>
</feature>
<accession>X1QWT9</accession>
<reference evidence="2" key="1">
    <citation type="journal article" date="2014" name="Front. Microbiol.">
        <title>High frequency of phylogenetically diverse reductive dehalogenase-homologous genes in deep subseafloor sedimentary metagenomes.</title>
        <authorList>
            <person name="Kawai M."/>
            <person name="Futagami T."/>
            <person name="Toyoda A."/>
            <person name="Takaki Y."/>
            <person name="Nishi S."/>
            <person name="Hori S."/>
            <person name="Arai W."/>
            <person name="Tsubouchi T."/>
            <person name="Morono Y."/>
            <person name="Uchiyama I."/>
            <person name="Ito T."/>
            <person name="Fujiyama A."/>
            <person name="Inagaki F."/>
            <person name="Takami H."/>
        </authorList>
    </citation>
    <scope>NUCLEOTIDE SEQUENCE</scope>
    <source>
        <strain evidence="2">Expedition CK06-06</strain>
    </source>
</reference>
<evidence type="ECO:0000256" key="1">
    <source>
        <dbReference type="SAM" id="MobiDB-lite"/>
    </source>
</evidence>
<organism evidence="2">
    <name type="scientific">marine sediment metagenome</name>
    <dbReference type="NCBI Taxonomy" id="412755"/>
    <lineage>
        <taxon>unclassified sequences</taxon>
        <taxon>metagenomes</taxon>
        <taxon>ecological metagenomes</taxon>
    </lineage>
</organism>
<proteinExistence type="predicted"/>
<feature type="non-terminal residue" evidence="2">
    <location>
        <position position="1"/>
    </location>
</feature>
<gene>
    <name evidence="2" type="ORF">S12H4_09705</name>
</gene>